<keyword evidence="2" id="KW-1185">Reference proteome</keyword>
<name>A0AB34KCI8_9PEZI</name>
<dbReference type="Proteomes" id="UP000803884">
    <property type="component" value="Unassembled WGS sequence"/>
</dbReference>
<dbReference type="EMBL" id="JAAQHG020000167">
    <property type="protein sequence ID" value="KAL1581776.1"/>
    <property type="molecule type" value="Genomic_DNA"/>
</dbReference>
<accession>A0AB34KCI8</accession>
<gene>
    <name evidence="1" type="ORF">WHR41_09509</name>
</gene>
<dbReference type="RefSeq" id="XP_069224885.1">
    <property type="nucleotide sequence ID" value="XM_069378112.1"/>
</dbReference>
<dbReference type="AlphaFoldDB" id="A0AB34KCI8"/>
<comment type="caution">
    <text evidence="1">The sequence shown here is derived from an EMBL/GenBank/DDBJ whole genome shotgun (WGS) entry which is preliminary data.</text>
</comment>
<dbReference type="GeneID" id="96010950"/>
<evidence type="ECO:0000313" key="1">
    <source>
        <dbReference type="EMBL" id="KAL1581776.1"/>
    </source>
</evidence>
<sequence length="138" mass="15183">MMVQQSAKYLGKIDAIDAAHAESVLAKGEKESPGRIPFVNITVTETAEIRAAKESVERILNGREMRWGIPSASQNWNANVPGVSYGQAPGIVVLSEMSKLPWGDSAERGGIYTWDQVMHWTCDAGYYFLLFTVSTKSD</sequence>
<protein>
    <submittedName>
        <fullName evidence="1">Uncharacterized protein</fullName>
    </submittedName>
</protein>
<reference evidence="1 2" key="1">
    <citation type="journal article" date="2020" name="Microbiol. Resour. Announc.">
        <title>Draft Genome Sequence of a Cladosporium Species Isolated from the Mesophotic Ascidian Didemnum maculosum.</title>
        <authorList>
            <person name="Gioti A."/>
            <person name="Siaperas R."/>
            <person name="Nikolaivits E."/>
            <person name="Le Goff G."/>
            <person name="Ouazzani J."/>
            <person name="Kotoulas G."/>
            <person name="Topakas E."/>
        </authorList>
    </citation>
    <scope>NUCLEOTIDE SEQUENCE [LARGE SCALE GENOMIC DNA]</scope>
    <source>
        <strain evidence="1 2">TM138-S3</strain>
    </source>
</reference>
<evidence type="ECO:0000313" key="2">
    <source>
        <dbReference type="Proteomes" id="UP000803884"/>
    </source>
</evidence>
<proteinExistence type="predicted"/>
<organism evidence="1 2">
    <name type="scientific">Cladosporium halotolerans</name>
    <dbReference type="NCBI Taxonomy" id="1052096"/>
    <lineage>
        <taxon>Eukaryota</taxon>
        <taxon>Fungi</taxon>
        <taxon>Dikarya</taxon>
        <taxon>Ascomycota</taxon>
        <taxon>Pezizomycotina</taxon>
        <taxon>Dothideomycetes</taxon>
        <taxon>Dothideomycetidae</taxon>
        <taxon>Cladosporiales</taxon>
        <taxon>Cladosporiaceae</taxon>
        <taxon>Cladosporium</taxon>
    </lineage>
</organism>